<dbReference type="InterPro" id="IPR021710">
    <property type="entry name" value="DUF3293"/>
</dbReference>
<gene>
    <name evidence="1" type="ORF">LMS43_04325</name>
</gene>
<dbReference type="Proteomes" id="UP001168613">
    <property type="component" value="Unassembled WGS sequence"/>
</dbReference>
<proteinExistence type="predicted"/>
<comment type="caution">
    <text evidence="1">The sequence shown here is derived from an EMBL/GenBank/DDBJ whole genome shotgun (WGS) entry which is preliminary data.</text>
</comment>
<dbReference type="RefSeq" id="WP_266122179.1">
    <property type="nucleotide sequence ID" value="NZ_JAJHNU010000001.1"/>
</dbReference>
<keyword evidence="2" id="KW-1185">Reference proteome</keyword>
<protein>
    <submittedName>
        <fullName evidence="1">DUF3293 domain-containing protein</fullName>
    </submittedName>
</protein>
<reference evidence="1" key="1">
    <citation type="submission" date="2021-11" db="EMBL/GenBank/DDBJ databases">
        <title>Draft genome sequence of Alcaligenes endophyticus type strain CCUG 75668T.</title>
        <authorList>
            <person name="Salva-Serra F."/>
            <person name="Duran R.E."/>
            <person name="Seeger M."/>
            <person name="Moore E.R.B."/>
            <person name="Jaen-Luchoro D."/>
        </authorList>
    </citation>
    <scope>NUCLEOTIDE SEQUENCE</scope>
    <source>
        <strain evidence="1">CCUG 75668</strain>
    </source>
</reference>
<dbReference type="EMBL" id="JAJHNU010000001">
    <property type="protein sequence ID" value="MDN4120513.1"/>
    <property type="molecule type" value="Genomic_DNA"/>
</dbReference>
<sequence length="171" mass="18951">MQHKLNQPPAMSRAFKQAIYQVHSPVDLVELRIGKVSGSLRKHMQALGIKHAAIISAYNPQAQLTGDNLNRHAHSTLLQAVEALQLPWWPAVNIDPSGGWPAEPSIMILGITVDQARWLARRFRQLAFVSIGPRAVPKLNFVQQHMPSFSKKNAALPQTETAVPLVNALKH</sequence>
<organism evidence="1 2">
    <name type="scientific">Alcaligenes endophyticus</name>
    <dbReference type="NCBI Taxonomy" id="1929088"/>
    <lineage>
        <taxon>Bacteria</taxon>
        <taxon>Pseudomonadati</taxon>
        <taxon>Pseudomonadota</taxon>
        <taxon>Betaproteobacteria</taxon>
        <taxon>Burkholderiales</taxon>
        <taxon>Alcaligenaceae</taxon>
        <taxon>Alcaligenes</taxon>
    </lineage>
</organism>
<evidence type="ECO:0000313" key="1">
    <source>
        <dbReference type="EMBL" id="MDN4120513.1"/>
    </source>
</evidence>
<name>A0ABT8EGW8_9BURK</name>
<dbReference type="Pfam" id="PF11697">
    <property type="entry name" value="DUF3293"/>
    <property type="match status" value="1"/>
</dbReference>
<accession>A0ABT8EGW8</accession>
<evidence type="ECO:0000313" key="2">
    <source>
        <dbReference type="Proteomes" id="UP001168613"/>
    </source>
</evidence>